<accession>A0ABQ9HJM6</accession>
<reference evidence="1 2" key="1">
    <citation type="submission" date="2023-02" db="EMBL/GenBank/DDBJ databases">
        <title>LHISI_Scaffold_Assembly.</title>
        <authorList>
            <person name="Stuart O.P."/>
            <person name="Cleave R."/>
            <person name="Magrath M.J.L."/>
            <person name="Mikheyev A.S."/>
        </authorList>
    </citation>
    <scope>NUCLEOTIDE SEQUENCE [LARGE SCALE GENOMIC DNA]</scope>
    <source>
        <strain evidence="1">Daus_M_001</strain>
        <tissue evidence="1">Leg muscle</tissue>
    </source>
</reference>
<proteinExistence type="predicted"/>
<dbReference type="PANTHER" id="PTHR10773:SF19">
    <property type="match status" value="1"/>
</dbReference>
<comment type="caution">
    <text evidence="1">The sequence shown here is derived from an EMBL/GenBank/DDBJ whole genome shotgun (WGS) entry which is preliminary data.</text>
</comment>
<sequence>MVSAKQQDTIFTEFWSIGDKQKQDILLVSYVEKKEVIRSANDPKSGKNRQNSYSYTVKVDGKSHKTCKNFLLQNLQVSESRMKTVLRKVNLGNVSPQENRRKHDNRPSKIGNRIWEMVTEHWDMFPFKNSHYGRFQYETKYFDEPTLNVVKMYKSFQQNFFDKTGSTLAMKYSTYHRFFSFRLPRTDVCDFFQESKFVLNINPCVSRKVDYEIYKSKIMKYNSLKKEFIEKVKLTANEEIQTLLFYSLITVKVLLYSN</sequence>
<evidence type="ECO:0000313" key="2">
    <source>
        <dbReference type="Proteomes" id="UP001159363"/>
    </source>
</evidence>
<keyword evidence="2" id="KW-1185">Reference proteome</keyword>
<evidence type="ECO:0000313" key="1">
    <source>
        <dbReference type="EMBL" id="KAJ8884546.1"/>
    </source>
</evidence>
<dbReference type="PANTHER" id="PTHR10773">
    <property type="entry name" value="DNA-DIRECTED RNA POLYMERASES I, II, AND III SUBUNIT RPABC2"/>
    <property type="match status" value="1"/>
</dbReference>
<dbReference type="Proteomes" id="UP001159363">
    <property type="component" value="Chromosome 4"/>
</dbReference>
<organism evidence="1 2">
    <name type="scientific">Dryococelus australis</name>
    <dbReference type="NCBI Taxonomy" id="614101"/>
    <lineage>
        <taxon>Eukaryota</taxon>
        <taxon>Metazoa</taxon>
        <taxon>Ecdysozoa</taxon>
        <taxon>Arthropoda</taxon>
        <taxon>Hexapoda</taxon>
        <taxon>Insecta</taxon>
        <taxon>Pterygota</taxon>
        <taxon>Neoptera</taxon>
        <taxon>Polyneoptera</taxon>
        <taxon>Phasmatodea</taxon>
        <taxon>Verophasmatodea</taxon>
        <taxon>Anareolatae</taxon>
        <taxon>Phasmatidae</taxon>
        <taxon>Eurycanthinae</taxon>
        <taxon>Dryococelus</taxon>
    </lineage>
</organism>
<dbReference type="EMBL" id="JARBHB010000005">
    <property type="protein sequence ID" value="KAJ8884546.1"/>
    <property type="molecule type" value="Genomic_DNA"/>
</dbReference>
<protein>
    <submittedName>
        <fullName evidence="1">Uncharacterized protein</fullName>
    </submittedName>
</protein>
<name>A0ABQ9HJM6_9NEOP</name>
<gene>
    <name evidence="1" type="ORF">PR048_016403</name>
</gene>